<dbReference type="KEGG" id="hrr:HZS55_11080"/>
<proteinExistence type="predicted"/>
<dbReference type="GeneID" id="56078413"/>
<evidence type="ECO:0000313" key="1">
    <source>
        <dbReference type="EMBL" id="QLH77808.1"/>
    </source>
</evidence>
<name>A0A7D5T078_9EURY</name>
<reference evidence="1 2" key="1">
    <citation type="submission" date="2020-07" db="EMBL/GenBank/DDBJ databases">
        <title>Halosimplex pelagicum sp. nov. and Halosimplex rubrum sp. nov., isolated from salted brown alga Laminaria, and emended description of the genus Halosimplex.</title>
        <authorList>
            <person name="Cui H."/>
        </authorList>
    </citation>
    <scope>NUCLEOTIDE SEQUENCE [LARGE SCALE GENOMIC DNA]</scope>
    <source>
        <strain evidence="1 2">R27</strain>
    </source>
</reference>
<accession>A0A7D5T078</accession>
<evidence type="ECO:0000313" key="2">
    <source>
        <dbReference type="Proteomes" id="UP000509667"/>
    </source>
</evidence>
<dbReference type="Proteomes" id="UP000509667">
    <property type="component" value="Chromosome"/>
</dbReference>
<sequence>MQTKQVDGLDAGAGEWQRVTLQGAFDGFKCRIGVRRNETGFACFTDP</sequence>
<dbReference type="AlphaFoldDB" id="A0A7D5T078"/>
<dbReference type="EMBL" id="CP058910">
    <property type="protein sequence ID" value="QLH77808.1"/>
    <property type="molecule type" value="Genomic_DNA"/>
</dbReference>
<protein>
    <submittedName>
        <fullName evidence="1">Uncharacterized protein</fullName>
    </submittedName>
</protein>
<gene>
    <name evidence="1" type="ORF">HZS55_11080</name>
</gene>
<organism evidence="1 2">
    <name type="scientific">Halosimplex rubrum</name>
    <dbReference type="NCBI Taxonomy" id="869889"/>
    <lineage>
        <taxon>Archaea</taxon>
        <taxon>Methanobacteriati</taxon>
        <taxon>Methanobacteriota</taxon>
        <taxon>Stenosarchaea group</taxon>
        <taxon>Halobacteria</taxon>
        <taxon>Halobacteriales</taxon>
        <taxon>Haloarculaceae</taxon>
        <taxon>Halosimplex</taxon>
    </lineage>
</organism>
<dbReference type="RefSeq" id="WP_179911726.1">
    <property type="nucleotide sequence ID" value="NZ_CP058910.1"/>
</dbReference>
<keyword evidence="2" id="KW-1185">Reference proteome</keyword>